<organism evidence="3 4">
    <name type="scientific">Fusarium poae</name>
    <dbReference type="NCBI Taxonomy" id="36050"/>
    <lineage>
        <taxon>Eukaryota</taxon>
        <taxon>Fungi</taxon>
        <taxon>Dikarya</taxon>
        <taxon>Ascomycota</taxon>
        <taxon>Pezizomycotina</taxon>
        <taxon>Sordariomycetes</taxon>
        <taxon>Hypocreomycetidae</taxon>
        <taxon>Hypocreales</taxon>
        <taxon>Nectriaceae</taxon>
        <taxon>Fusarium</taxon>
    </lineage>
</organism>
<reference evidence="3 4" key="1">
    <citation type="submission" date="2016-06" db="EMBL/GenBank/DDBJ databases">
        <title>Living apart together: crosstalk between the core and supernumerary genomes in a fungal plant pathogen.</title>
        <authorList>
            <person name="Vanheule A."/>
            <person name="Audenaert K."/>
            <person name="Warris S."/>
            <person name="Van De Geest H."/>
            <person name="Schijlen E."/>
            <person name="Hofte M."/>
            <person name="De Saeger S."/>
            <person name="Haesaert G."/>
            <person name="Waalwijk C."/>
            <person name="Van Der Lee T."/>
        </authorList>
    </citation>
    <scope>NUCLEOTIDE SEQUENCE [LARGE SCALE GENOMIC DNA]</scope>
    <source>
        <strain evidence="3 4">2516</strain>
    </source>
</reference>
<dbReference type="STRING" id="36050.A0A1B8B8H1"/>
<accession>A0A1B8B8H1</accession>
<feature type="compositionally biased region" description="Acidic residues" evidence="1">
    <location>
        <begin position="238"/>
        <end position="253"/>
    </location>
</feature>
<dbReference type="InterPro" id="IPR018306">
    <property type="entry name" value="Phage_T5_Orf172_DNA-bd"/>
</dbReference>
<dbReference type="Pfam" id="PF10544">
    <property type="entry name" value="T5orf172"/>
    <property type="match status" value="1"/>
</dbReference>
<name>A0A1B8B8H1_FUSPO</name>
<dbReference type="OrthoDB" id="2417614at2759"/>
<feature type="region of interest" description="Disordered" evidence="1">
    <location>
        <begin position="1"/>
        <end position="31"/>
    </location>
</feature>
<sequence>MSKITHDHTSQSIPSTPTQTSISSTSTTSKQSYPKLSTLKHEFEDFGDSWTVTEINKRIRRLLLRSLLDAEKQSDGFIYAYILPETSRDANPFIKIGYAQNVEKRMKGWKAQCGYDSKVICQFTAEHYVKVEKLVHYQLRNQRKREKGCPICHVSHQEWFKIKSPTASKNIMMWTSWMRQKPYNDDGTIQEKWRKRIEGLDMADPSCWELLTEGVFDDDEDESELSEEGDSFAWSNDDQSEFSEDDGFEDSDNDVFGTSLTNDGCSRKESLW</sequence>
<gene>
    <name evidence="3" type="ORF">FPOA_02943</name>
</gene>
<feature type="compositionally biased region" description="Acidic residues" evidence="1">
    <location>
        <begin position="219"/>
        <end position="230"/>
    </location>
</feature>
<evidence type="ECO:0000256" key="1">
    <source>
        <dbReference type="SAM" id="MobiDB-lite"/>
    </source>
</evidence>
<feature type="region of interest" description="Disordered" evidence="1">
    <location>
        <begin position="219"/>
        <end position="272"/>
    </location>
</feature>
<proteinExistence type="predicted"/>
<dbReference type="Proteomes" id="UP000091967">
    <property type="component" value="Unassembled WGS sequence"/>
</dbReference>
<dbReference type="OMA" id="MSKITHD"/>
<dbReference type="InterPro" id="IPR053006">
    <property type="entry name" value="Meiosis_regulatory"/>
</dbReference>
<dbReference type="AlphaFoldDB" id="A0A1B8B8H1"/>
<dbReference type="PANTHER" id="PTHR28094:SF1">
    <property type="entry name" value="MEIOTICALLY UP-REGULATED GENE 113 PROTEIN"/>
    <property type="match status" value="1"/>
</dbReference>
<evidence type="ECO:0000313" key="4">
    <source>
        <dbReference type="Proteomes" id="UP000091967"/>
    </source>
</evidence>
<dbReference type="EMBL" id="LYXU01000001">
    <property type="protein sequence ID" value="OBS29008.1"/>
    <property type="molecule type" value="Genomic_DNA"/>
</dbReference>
<evidence type="ECO:0000259" key="2">
    <source>
        <dbReference type="SMART" id="SM00974"/>
    </source>
</evidence>
<dbReference type="SMART" id="SM00974">
    <property type="entry name" value="T5orf172"/>
    <property type="match status" value="1"/>
</dbReference>
<feature type="domain" description="Bacteriophage T5 Orf172 DNA-binding" evidence="2">
    <location>
        <begin position="88"/>
        <end position="174"/>
    </location>
</feature>
<dbReference type="PANTHER" id="PTHR28094">
    <property type="entry name" value="MEIOTICALLY UP-REGULATED GENE 113 PROTEIN"/>
    <property type="match status" value="1"/>
</dbReference>
<evidence type="ECO:0000313" key="3">
    <source>
        <dbReference type="EMBL" id="OBS29008.1"/>
    </source>
</evidence>
<feature type="compositionally biased region" description="Low complexity" evidence="1">
    <location>
        <begin position="10"/>
        <end position="29"/>
    </location>
</feature>
<protein>
    <recommendedName>
        <fullName evidence="2">Bacteriophage T5 Orf172 DNA-binding domain-containing protein</fullName>
    </recommendedName>
</protein>
<keyword evidence="4" id="KW-1185">Reference proteome</keyword>
<comment type="caution">
    <text evidence="3">The sequence shown here is derived from an EMBL/GenBank/DDBJ whole genome shotgun (WGS) entry which is preliminary data.</text>
</comment>